<dbReference type="Gene3D" id="3.40.50.720">
    <property type="entry name" value="NAD(P)-binding Rossmann-like Domain"/>
    <property type="match status" value="1"/>
</dbReference>
<dbReference type="Pfam" id="PF08240">
    <property type="entry name" value="ADH_N"/>
    <property type="match status" value="1"/>
</dbReference>
<organism evidence="2 3">
    <name type="scientific">Nakamurella aerolata</name>
    <dbReference type="NCBI Taxonomy" id="1656892"/>
    <lineage>
        <taxon>Bacteria</taxon>
        <taxon>Bacillati</taxon>
        <taxon>Actinomycetota</taxon>
        <taxon>Actinomycetes</taxon>
        <taxon>Nakamurellales</taxon>
        <taxon>Nakamurellaceae</taxon>
        <taxon>Nakamurella</taxon>
    </lineage>
</organism>
<dbReference type="PANTHER" id="PTHR43482">
    <property type="entry name" value="PROTEIN AST1-RELATED"/>
    <property type="match status" value="1"/>
</dbReference>
<dbReference type="SUPFAM" id="SSF51735">
    <property type="entry name" value="NAD(P)-binding Rossmann-fold domains"/>
    <property type="match status" value="1"/>
</dbReference>
<reference evidence="2 3" key="1">
    <citation type="submission" date="2020-05" db="EMBL/GenBank/DDBJ databases">
        <title>Nakamurella sp. DB0629 isolated from air conditioner.</title>
        <authorList>
            <person name="Kim D.H."/>
            <person name="Kim D.-U."/>
        </authorList>
    </citation>
    <scope>NUCLEOTIDE SEQUENCE [LARGE SCALE GENOMIC DNA]</scope>
    <source>
        <strain evidence="2 3">DB0629</strain>
    </source>
</reference>
<sequence length="300" mass="30934">MKAAAITAYGDPDVLTILDAPTPEPGPGEALVAVIASTINPVDVKTRTPGTPQQVGQFPAVLGWDVAGIVITAPDDTGWAPGDRVIAMHPPQPDGAGSWQQYAAIPAAALAPAPQTVDLTTAATLPLAALTADQALTRLALRDDERLLVTGAAGSVGGMAIQLAARAGIRAAGLVSRPEHESAVLDLGAASAHSNPVSAGEFDAIFDTAGVFDHPHLLREGGRLVTVSDDTIPDALEQRAASAVHNYVQHHPHRLRELSALADEGRLRLRVAGQYPLALVAQANRRAEAGGLLGKIVIAM</sequence>
<dbReference type="InterPro" id="IPR052585">
    <property type="entry name" value="Lipid_raft_assoc_Zn_ADH"/>
</dbReference>
<dbReference type="SMART" id="SM00829">
    <property type="entry name" value="PKS_ER"/>
    <property type="match status" value="1"/>
</dbReference>
<dbReference type="InterPro" id="IPR013154">
    <property type="entry name" value="ADH-like_N"/>
</dbReference>
<proteinExistence type="predicted"/>
<dbReference type="Gene3D" id="3.90.180.10">
    <property type="entry name" value="Medium-chain alcohol dehydrogenases, catalytic domain"/>
    <property type="match status" value="1"/>
</dbReference>
<dbReference type="InterPro" id="IPR036291">
    <property type="entry name" value="NAD(P)-bd_dom_sf"/>
</dbReference>
<evidence type="ECO:0000259" key="1">
    <source>
        <dbReference type="SMART" id="SM00829"/>
    </source>
</evidence>
<gene>
    <name evidence="2" type="ORF">HKD39_18010</name>
</gene>
<dbReference type="AlphaFoldDB" id="A0A849AEE8"/>
<protein>
    <submittedName>
        <fullName evidence="2">NADP-dependent oxidoreductase</fullName>
    </submittedName>
</protein>
<dbReference type="PANTHER" id="PTHR43482:SF1">
    <property type="entry name" value="PROTEIN AST1-RELATED"/>
    <property type="match status" value="1"/>
</dbReference>
<keyword evidence="3" id="KW-1185">Reference proteome</keyword>
<feature type="domain" description="Enoyl reductase (ER)" evidence="1">
    <location>
        <begin position="10"/>
        <end position="298"/>
    </location>
</feature>
<dbReference type="EMBL" id="JABEND010000015">
    <property type="protein sequence ID" value="NNG37558.1"/>
    <property type="molecule type" value="Genomic_DNA"/>
</dbReference>
<dbReference type="SUPFAM" id="SSF50129">
    <property type="entry name" value="GroES-like"/>
    <property type="match status" value="1"/>
</dbReference>
<accession>A0A849AEE8</accession>
<dbReference type="GO" id="GO:0016491">
    <property type="term" value="F:oxidoreductase activity"/>
    <property type="evidence" value="ECO:0007669"/>
    <property type="project" value="InterPro"/>
</dbReference>
<dbReference type="Pfam" id="PF13602">
    <property type="entry name" value="ADH_zinc_N_2"/>
    <property type="match status" value="1"/>
</dbReference>
<evidence type="ECO:0000313" key="3">
    <source>
        <dbReference type="Proteomes" id="UP000562984"/>
    </source>
</evidence>
<dbReference type="RefSeq" id="WP_171201257.1">
    <property type="nucleotide sequence ID" value="NZ_JABEND010000015.1"/>
</dbReference>
<name>A0A849AEE8_9ACTN</name>
<comment type="caution">
    <text evidence="2">The sequence shown here is derived from an EMBL/GenBank/DDBJ whole genome shotgun (WGS) entry which is preliminary data.</text>
</comment>
<dbReference type="Proteomes" id="UP000562984">
    <property type="component" value="Unassembled WGS sequence"/>
</dbReference>
<evidence type="ECO:0000313" key="2">
    <source>
        <dbReference type="EMBL" id="NNG37558.1"/>
    </source>
</evidence>
<dbReference type="InterPro" id="IPR011032">
    <property type="entry name" value="GroES-like_sf"/>
</dbReference>
<dbReference type="InterPro" id="IPR020843">
    <property type="entry name" value="ER"/>
</dbReference>
<dbReference type="CDD" id="cd05289">
    <property type="entry name" value="MDR_like_2"/>
    <property type="match status" value="1"/>
</dbReference>